<dbReference type="GO" id="GO:0030247">
    <property type="term" value="F:polysaccharide binding"/>
    <property type="evidence" value="ECO:0007669"/>
    <property type="project" value="InterPro"/>
</dbReference>
<accession>A0A3D3RES4</accession>
<evidence type="ECO:0000313" key="5">
    <source>
        <dbReference type="Proteomes" id="UP000263642"/>
    </source>
</evidence>
<dbReference type="Proteomes" id="UP000263642">
    <property type="component" value="Unassembled WGS sequence"/>
</dbReference>
<evidence type="ECO:0000259" key="1">
    <source>
        <dbReference type="Pfam" id="PF21374"/>
    </source>
</evidence>
<evidence type="ECO:0008006" key="7">
    <source>
        <dbReference type="Google" id="ProtNLM"/>
    </source>
</evidence>
<evidence type="ECO:0000259" key="2">
    <source>
        <dbReference type="Pfam" id="PF22772"/>
    </source>
</evidence>
<proteinExistence type="predicted"/>
<name>A0A3D3RES4_9PLAN</name>
<dbReference type="RefSeq" id="WP_002647037.1">
    <property type="nucleotide sequence ID" value="NZ_CAXBMG010000033.1"/>
</dbReference>
<feature type="domain" description="WsaF N-terminal" evidence="1">
    <location>
        <begin position="55"/>
        <end position="210"/>
    </location>
</feature>
<protein>
    <recommendedName>
        <fullName evidence="7">Glycosyl transferases group 1</fullName>
    </recommendedName>
</protein>
<dbReference type="EMBL" id="DQAY01000194">
    <property type="protein sequence ID" value="HCO27315.1"/>
    <property type="molecule type" value="Genomic_DNA"/>
</dbReference>
<evidence type="ECO:0000313" key="6">
    <source>
        <dbReference type="Proteomes" id="UP000322887"/>
    </source>
</evidence>
<dbReference type="Gene3D" id="3.40.50.11090">
    <property type="match status" value="1"/>
</dbReference>
<feature type="domain" description="WsaF C-terminal" evidence="2">
    <location>
        <begin position="252"/>
        <end position="383"/>
    </location>
</feature>
<gene>
    <name evidence="3" type="ORF">DIT97_31540</name>
    <name evidence="4" type="ORF">GmarT_46520</name>
</gene>
<evidence type="ECO:0000313" key="4">
    <source>
        <dbReference type="EMBL" id="QEG18761.1"/>
    </source>
</evidence>
<dbReference type="Gene3D" id="3.40.50.2000">
    <property type="entry name" value="Glycogen Phosphorylase B"/>
    <property type="match status" value="1"/>
</dbReference>
<dbReference type="EMBL" id="CP042910">
    <property type="protein sequence ID" value="QEG18761.1"/>
    <property type="molecule type" value="Genomic_DNA"/>
</dbReference>
<dbReference type="AlphaFoldDB" id="A0A3D3RES4"/>
<sequence>MLKWFLKTGLKNRYLYDLAKQVHQETSTRVSLNQDIQIPEITPFEFQSSKLQGKRINLLVPALSEKHIFGGIATALRLFREMIKAFPSVRIIVTDEASVILPEKEFFSDWTVQEIGTEDSEGNSIVVSGNRYGKTLPIREEDYFVATAWWTAFNAFRAMEWQQEAYSTPKRKMTYLVQDFEPGFYPWSTRFALADSTYRHPELTIPVFNTGLLFDFFKQQNYQFEQAYYFEPKFNPVLNDWRGKKGDTAKKKQILVYGRPSVERNLFPLIVQTIAIWSQKYSNAAEWEVISAGECHDDIPVNATTVLKSVGKVSLEEYATILSETSIGVSLMLSPHPSYPPLEMAMYGVKVVTNKYANKDLSQLSPLIKSVDSLDPNVLADQLIELCESRSTELKTGLELKDACDERCESLFNQGTGPEFEFVHELIQQM</sequence>
<organism evidence="3 5">
    <name type="scientific">Gimesia maris</name>
    <dbReference type="NCBI Taxonomy" id="122"/>
    <lineage>
        <taxon>Bacteria</taxon>
        <taxon>Pseudomonadati</taxon>
        <taxon>Planctomycetota</taxon>
        <taxon>Planctomycetia</taxon>
        <taxon>Planctomycetales</taxon>
        <taxon>Planctomycetaceae</taxon>
        <taxon>Gimesia</taxon>
    </lineage>
</organism>
<dbReference type="GeneID" id="98649113"/>
<keyword evidence="6" id="KW-1185">Reference proteome</keyword>
<dbReference type="Pfam" id="PF22772">
    <property type="entry name" value="WsaF_C"/>
    <property type="match status" value="1"/>
</dbReference>
<evidence type="ECO:0000313" key="3">
    <source>
        <dbReference type="EMBL" id="HCO27315.1"/>
    </source>
</evidence>
<reference evidence="3 5" key="1">
    <citation type="journal article" date="2018" name="Nat. Biotechnol.">
        <title>A standardized bacterial taxonomy based on genome phylogeny substantially revises the tree of life.</title>
        <authorList>
            <person name="Parks D.H."/>
            <person name="Chuvochina M."/>
            <person name="Waite D.W."/>
            <person name="Rinke C."/>
            <person name="Skarshewski A."/>
            <person name="Chaumeil P.A."/>
            <person name="Hugenholtz P."/>
        </authorList>
    </citation>
    <scope>NUCLEOTIDE SEQUENCE [LARGE SCALE GENOMIC DNA]</scope>
    <source>
        <strain evidence="3">UBA9375</strain>
    </source>
</reference>
<dbReference type="Pfam" id="PF21374">
    <property type="entry name" value="WsaF_N"/>
    <property type="match status" value="1"/>
</dbReference>
<dbReference type="Proteomes" id="UP000322887">
    <property type="component" value="Chromosome"/>
</dbReference>
<dbReference type="InterPro" id="IPR055050">
    <property type="entry name" value="WsaF_C"/>
</dbReference>
<reference evidence="4 6" key="2">
    <citation type="submission" date="2019-08" db="EMBL/GenBank/DDBJ databases">
        <title>Deep-cultivation of Planctomycetes and their phenomic and genomic characterization uncovers novel biology.</title>
        <authorList>
            <person name="Wiegand S."/>
            <person name="Jogler M."/>
            <person name="Boedeker C."/>
            <person name="Pinto D."/>
            <person name="Vollmers J."/>
            <person name="Rivas-Marin E."/>
            <person name="Kohn T."/>
            <person name="Peeters S.H."/>
            <person name="Heuer A."/>
            <person name="Rast P."/>
            <person name="Oberbeckmann S."/>
            <person name="Bunk B."/>
            <person name="Jeske O."/>
            <person name="Meyerdierks A."/>
            <person name="Storesund J.E."/>
            <person name="Kallscheuer N."/>
            <person name="Luecker S."/>
            <person name="Lage O.M."/>
            <person name="Pohl T."/>
            <person name="Merkel B.J."/>
            <person name="Hornburger P."/>
            <person name="Mueller R.-W."/>
            <person name="Bruemmer F."/>
            <person name="Labrenz M."/>
            <person name="Spormann A.M."/>
            <person name="Op den Camp H."/>
            <person name="Overmann J."/>
            <person name="Amann R."/>
            <person name="Jetten M.S.M."/>
            <person name="Mascher T."/>
            <person name="Medema M.H."/>
            <person name="Devos D.P."/>
            <person name="Kaster A.-K."/>
            <person name="Ovreas L."/>
            <person name="Rohde M."/>
            <person name="Galperin M.Y."/>
            <person name="Jogler C."/>
        </authorList>
    </citation>
    <scope>NUCLEOTIDE SEQUENCE [LARGE SCALE GENOMIC DNA]</scope>
    <source>
        <strain evidence="4 6">DSM 8797</strain>
    </source>
</reference>
<dbReference type="InterPro" id="IPR048510">
    <property type="entry name" value="WsaF_N"/>
</dbReference>